<dbReference type="GO" id="GO:0005874">
    <property type="term" value="C:microtubule"/>
    <property type="evidence" value="ECO:0007669"/>
    <property type="project" value="InterPro"/>
</dbReference>
<sequence length="521" mass="59829">MDTAMAGSEKTSQQFFEYDAPSVFFDFSTLDAEPNPIDDWFYQIEKRNSKLEEKNPVFRGYKPDLPTAYISPMVESRKQHGHNEDCIDSTHDAHSYSNVVNSWGNVNTGSNPTVQTKGFSSQFKRRNISSSKVKSTEEQEQEKMQQLQKKGVELQKKNDKSLKAALTGTGVPYMPVDIHFYTDARIKQNKTQLETAYKQVDFAAELRKHPFLPARIGKGCTITKPFNLSYSSKRRLEDNEFVPIAQQIKAFQNRVPMQFHVKSKHNNEEGPSPVRTTKLRMTNPKTPNLLAIRCNRPVTCKSTAEAETLEKIKQFKCKSRGQKILEGGLLPKKPAPKPTQHEKPALVKANPVPRFGVPFKPKPLENKQVEVCPFSFKSREKENRTLKEKHLEELHKEELKEEQKQQVEAVVFKARPNTVTHQGPFIPKEESRVLEASRGFKLLTEKRSKERVEFARALSEKEVVCARNEQEEREKEGNARLHQEQVHKAQPIPKFKKVDMKHSTQASTVSISPKFSKRFRI</sequence>
<dbReference type="Ensembl" id="ENSECRT00000001342.1">
    <property type="protein sequence ID" value="ENSECRP00000001319.1"/>
    <property type="gene ID" value="ENSECRG00000000895.1"/>
</dbReference>
<dbReference type="InterPro" id="IPR027329">
    <property type="entry name" value="TPX2_C"/>
</dbReference>
<feature type="region of interest" description="Disordered" evidence="7">
    <location>
        <begin position="468"/>
        <end position="521"/>
    </location>
</feature>
<evidence type="ECO:0000259" key="8">
    <source>
        <dbReference type="Pfam" id="PF06886"/>
    </source>
</evidence>
<dbReference type="PANTHER" id="PTHR14326:SF44">
    <property type="entry name" value="TARGETING PROTEIN FOR XKLP2"/>
    <property type="match status" value="1"/>
</dbReference>
<dbReference type="PANTHER" id="PTHR14326">
    <property type="entry name" value="TARGETING PROTEIN FOR XKLP2"/>
    <property type="match status" value="1"/>
</dbReference>
<dbReference type="GeneTree" id="ENSGT00390000009842"/>
<dbReference type="Pfam" id="PF12214">
    <property type="entry name" value="TPX2_importin"/>
    <property type="match status" value="1"/>
</dbReference>
<comment type="similarity">
    <text evidence="3">Belongs to the TPX2 family.</text>
</comment>
<dbReference type="GO" id="GO:0005819">
    <property type="term" value="C:spindle"/>
    <property type="evidence" value="ECO:0007669"/>
    <property type="project" value="UniProtKB-SubCell"/>
</dbReference>
<reference evidence="10" key="1">
    <citation type="submission" date="2021-06" db="EMBL/GenBank/DDBJ databases">
        <authorList>
            <consortium name="Wellcome Sanger Institute Data Sharing"/>
        </authorList>
    </citation>
    <scope>NUCLEOTIDE SEQUENCE [LARGE SCALE GENOMIC DNA]</scope>
</reference>
<dbReference type="Ensembl" id="ENSECRT00000001325.1">
    <property type="protein sequence ID" value="ENSECRP00000001302.1"/>
    <property type="gene ID" value="ENSECRG00000000895.1"/>
</dbReference>
<feature type="domain" description="TPX2 C-terminal" evidence="8">
    <location>
        <begin position="440"/>
        <end position="506"/>
    </location>
</feature>
<dbReference type="GO" id="GO:0005634">
    <property type="term" value="C:nucleus"/>
    <property type="evidence" value="ECO:0007669"/>
    <property type="project" value="UniProtKB-SubCell"/>
</dbReference>
<evidence type="ECO:0000313" key="11">
    <source>
        <dbReference type="Proteomes" id="UP000694620"/>
    </source>
</evidence>
<feature type="compositionally biased region" description="Polar residues" evidence="7">
    <location>
        <begin position="503"/>
        <end position="513"/>
    </location>
</feature>
<name>A0A8C4RFS0_ERPCA</name>
<evidence type="ECO:0000259" key="9">
    <source>
        <dbReference type="Pfam" id="PF12214"/>
    </source>
</evidence>
<dbReference type="GO" id="GO:0060236">
    <property type="term" value="P:regulation of mitotic spindle organization"/>
    <property type="evidence" value="ECO:0007669"/>
    <property type="project" value="InterPro"/>
</dbReference>
<evidence type="ECO:0000256" key="4">
    <source>
        <dbReference type="ARBA" id="ARBA00022490"/>
    </source>
</evidence>
<evidence type="ECO:0000313" key="10">
    <source>
        <dbReference type="Ensembl" id="ENSECRP00000001342.1"/>
    </source>
</evidence>
<evidence type="ECO:0000256" key="1">
    <source>
        <dbReference type="ARBA" id="ARBA00004123"/>
    </source>
</evidence>
<feature type="domain" description="TPX2 central" evidence="9">
    <location>
        <begin position="280"/>
        <end position="341"/>
    </location>
</feature>
<keyword evidence="5" id="KW-0206">Cytoskeleton</keyword>
<dbReference type="AlphaFoldDB" id="A0A8C4RFS0"/>
<feature type="region of interest" description="Disordered" evidence="7">
    <location>
        <begin position="109"/>
        <end position="140"/>
    </location>
</feature>
<protein>
    <submittedName>
        <fullName evidence="10">Targeting protein for Xklp2-A-like</fullName>
    </submittedName>
</protein>
<accession>A0A8C4RFS0</accession>
<evidence type="ECO:0000256" key="7">
    <source>
        <dbReference type="SAM" id="MobiDB-lite"/>
    </source>
</evidence>
<evidence type="ECO:0000256" key="6">
    <source>
        <dbReference type="ARBA" id="ARBA00023242"/>
    </source>
</evidence>
<organism evidence="10 11">
    <name type="scientific">Erpetoichthys calabaricus</name>
    <name type="common">Rope fish</name>
    <name type="synonym">Calamoichthys calabaricus</name>
    <dbReference type="NCBI Taxonomy" id="27687"/>
    <lineage>
        <taxon>Eukaryota</taxon>
        <taxon>Metazoa</taxon>
        <taxon>Chordata</taxon>
        <taxon>Craniata</taxon>
        <taxon>Vertebrata</taxon>
        <taxon>Euteleostomi</taxon>
        <taxon>Actinopterygii</taxon>
        <taxon>Polypteriformes</taxon>
        <taxon>Polypteridae</taxon>
        <taxon>Erpetoichthys</taxon>
    </lineage>
</organism>
<evidence type="ECO:0000256" key="5">
    <source>
        <dbReference type="ARBA" id="ARBA00023212"/>
    </source>
</evidence>
<proteinExistence type="inferred from homology"/>
<dbReference type="InterPro" id="IPR009675">
    <property type="entry name" value="TPX2_fam"/>
</dbReference>
<comment type="subcellular location">
    <subcellularLocation>
        <location evidence="2">Cytoplasm</location>
        <location evidence="2">Cytoskeleton</location>
        <location evidence="2">Spindle</location>
    </subcellularLocation>
    <subcellularLocation>
        <location evidence="1">Nucleus</location>
    </subcellularLocation>
</comment>
<dbReference type="Ensembl" id="ENSECRT00000001366.1">
    <property type="protein sequence ID" value="ENSECRP00000001342.1"/>
    <property type="gene ID" value="ENSECRG00000000895.1"/>
</dbReference>
<keyword evidence="11" id="KW-1185">Reference proteome</keyword>
<feature type="compositionally biased region" description="Basic and acidic residues" evidence="7">
    <location>
        <begin position="468"/>
        <end position="487"/>
    </location>
</feature>
<feature type="compositionally biased region" description="Polar residues" evidence="7">
    <location>
        <begin position="109"/>
        <end position="133"/>
    </location>
</feature>
<keyword evidence="6" id="KW-0539">Nucleus</keyword>
<dbReference type="Pfam" id="PF06886">
    <property type="entry name" value="TPX2"/>
    <property type="match status" value="1"/>
</dbReference>
<keyword evidence="4" id="KW-0963">Cytoplasm</keyword>
<dbReference type="Ensembl" id="ENSECRT00000001310.1">
    <property type="protein sequence ID" value="ENSECRP00000001287.1"/>
    <property type="gene ID" value="ENSECRG00000000895.1"/>
</dbReference>
<dbReference type="Proteomes" id="UP000694620">
    <property type="component" value="Chromosome 2"/>
</dbReference>
<evidence type="ECO:0000256" key="3">
    <source>
        <dbReference type="ARBA" id="ARBA00005885"/>
    </source>
</evidence>
<dbReference type="InterPro" id="IPR027330">
    <property type="entry name" value="TPX2_central_dom"/>
</dbReference>
<evidence type="ECO:0000256" key="2">
    <source>
        <dbReference type="ARBA" id="ARBA00004186"/>
    </source>
</evidence>
<reference evidence="10" key="2">
    <citation type="submission" date="2025-05" db="UniProtKB">
        <authorList>
            <consortium name="Ensembl"/>
        </authorList>
    </citation>
    <scope>IDENTIFICATION</scope>
</reference>